<dbReference type="RefSeq" id="WP_173075099.1">
    <property type="nucleotide sequence ID" value="NZ_CP041345.1"/>
</dbReference>
<protein>
    <submittedName>
        <fullName evidence="1">Uncharacterized protein</fullName>
    </submittedName>
</protein>
<organism evidence="1 2">
    <name type="scientific">Tenuifilum thalassicum</name>
    <dbReference type="NCBI Taxonomy" id="2590900"/>
    <lineage>
        <taxon>Bacteria</taxon>
        <taxon>Pseudomonadati</taxon>
        <taxon>Bacteroidota</taxon>
        <taxon>Bacteroidia</taxon>
        <taxon>Bacteroidales</taxon>
        <taxon>Tenuifilaceae</taxon>
        <taxon>Tenuifilum</taxon>
    </lineage>
</organism>
<keyword evidence="2" id="KW-1185">Reference proteome</keyword>
<evidence type="ECO:0000313" key="2">
    <source>
        <dbReference type="Proteomes" id="UP000500961"/>
    </source>
</evidence>
<name>A0A7D3XW63_9BACT</name>
<reference evidence="1 2" key="1">
    <citation type="submission" date="2019-07" db="EMBL/GenBank/DDBJ databases">
        <title>Thalassofilum flectens gen. nov., sp. nov., a novel moderate thermophilic anaerobe from a shallow sea hot spring in Kunashir Island (Russia), representing a new family in the order Bacteroidales, and proposal of Thalassofilacea fam. nov.</title>
        <authorList>
            <person name="Kochetkova T.V."/>
            <person name="Podosokorskaya O.A."/>
            <person name="Novikov A."/>
            <person name="Elcheninov A.G."/>
            <person name="Toshchakov S.V."/>
            <person name="Kublanov I.V."/>
        </authorList>
    </citation>
    <scope>NUCLEOTIDE SEQUENCE [LARGE SCALE GENOMIC DNA]</scope>
    <source>
        <strain evidence="1 2">38-H</strain>
    </source>
</reference>
<dbReference type="KEGG" id="ttz:FHG85_09070"/>
<accession>A0A7D3XW63</accession>
<proteinExistence type="predicted"/>
<sequence length="69" mass="8104">MVNLYSMLNSQVDKKWGEGSIRKAEHKETTFLKEHPHKLILDKLKRLEMITPPSAKNQFHQLLEKISSM</sequence>
<dbReference type="AlphaFoldDB" id="A0A7D3XW63"/>
<dbReference type="EMBL" id="CP041345">
    <property type="protein sequence ID" value="QKG80408.1"/>
    <property type="molecule type" value="Genomic_DNA"/>
</dbReference>
<evidence type="ECO:0000313" key="1">
    <source>
        <dbReference type="EMBL" id="QKG80408.1"/>
    </source>
</evidence>
<dbReference type="Proteomes" id="UP000500961">
    <property type="component" value="Chromosome"/>
</dbReference>
<gene>
    <name evidence="1" type="ORF">FHG85_09070</name>
</gene>